<keyword evidence="5" id="KW-0547">Nucleotide-binding</keyword>
<evidence type="ECO:0000256" key="4">
    <source>
        <dbReference type="ARBA" id="ARBA00022679"/>
    </source>
</evidence>
<dbReference type="CDD" id="cd00075">
    <property type="entry name" value="HATPase"/>
    <property type="match status" value="1"/>
</dbReference>
<comment type="caution">
    <text evidence="11">The sequence shown here is derived from an EMBL/GenBank/DDBJ whole genome shotgun (WGS) entry which is preliminary data.</text>
</comment>
<dbReference type="SUPFAM" id="SSF55874">
    <property type="entry name" value="ATPase domain of HSP90 chaperone/DNA topoisomerase II/histidine kinase"/>
    <property type="match status" value="1"/>
</dbReference>
<evidence type="ECO:0000259" key="10">
    <source>
        <dbReference type="PROSITE" id="PS50109"/>
    </source>
</evidence>
<reference evidence="11 12" key="1">
    <citation type="submission" date="2024-08" db="EMBL/GenBank/DDBJ databases">
        <title>Two novel Cytobacillus novel species.</title>
        <authorList>
            <person name="Liu G."/>
        </authorList>
    </citation>
    <scope>NUCLEOTIDE SEQUENCE [LARGE SCALE GENOMIC DNA]</scope>
    <source>
        <strain evidence="11 12">FJAT-53684</strain>
    </source>
</reference>
<feature type="transmembrane region" description="Helical" evidence="9">
    <location>
        <begin position="98"/>
        <end position="115"/>
    </location>
</feature>
<evidence type="ECO:0000256" key="5">
    <source>
        <dbReference type="ARBA" id="ARBA00022741"/>
    </source>
</evidence>
<feature type="transmembrane region" description="Helical" evidence="9">
    <location>
        <begin position="42"/>
        <end position="60"/>
    </location>
</feature>
<dbReference type="Proteomes" id="UP001601058">
    <property type="component" value="Unassembled WGS sequence"/>
</dbReference>
<comment type="catalytic activity">
    <reaction evidence="1">
        <text>ATP + protein L-histidine = ADP + protein N-phospho-L-histidine.</text>
        <dbReference type="EC" id="2.7.13.3"/>
    </reaction>
</comment>
<dbReference type="PANTHER" id="PTHR43547:SF10">
    <property type="entry name" value="SENSOR HISTIDINE KINASE DCUS"/>
    <property type="match status" value="1"/>
</dbReference>
<feature type="transmembrane region" description="Helical" evidence="9">
    <location>
        <begin position="161"/>
        <end position="181"/>
    </location>
</feature>
<dbReference type="InterPro" id="IPR003594">
    <property type="entry name" value="HATPase_dom"/>
</dbReference>
<keyword evidence="7 11" id="KW-0067">ATP-binding</keyword>
<dbReference type="RefSeq" id="WP_389221452.1">
    <property type="nucleotide sequence ID" value="NZ_JBIACJ010000008.1"/>
</dbReference>
<dbReference type="Gene3D" id="3.30.565.10">
    <property type="entry name" value="Histidine kinase-like ATPase, C-terminal domain"/>
    <property type="match status" value="1"/>
</dbReference>
<feature type="transmembrane region" description="Helical" evidence="9">
    <location>
        <begin position="67"/>
        <end position="86"/>
    </location>
</feature>
<keyword evidence="9" id="KW-0472">Membrane</keyword>
<dbReference type="Pfam" id="PF02518">
    <property type="entry name" value="HATPase_c"/>
    <property type="match status" value="1"/>
</dbReference>
<dbReference type="SMART" id="SM00387">
    <property type="entry name" value="HATPase_c"/>
    <property type="match status" value="1"/>
</dbReference>
<keyword evidence="8" id="KW-0902">Two-component regulatory system</keyword>
<keyword evidence="9" id="KW-1133">Transmembrane helix</keyword>
<protein>
    <recommendedName>
        <fullName evidence="2">histidine kinase</fullName>
        <ecNumber evidence="2">2.7.13.3</ecNumber>
    </recommendedName>
</protein>
<evidence type="ECO:0000256" key="9">
    <source>
        <dbReference type="SAM" id="Phobius"/>
    </source>
</evidence>
<name>A0ABW6K0W2_9BACI</name>
<evidence type="ECO:0000256" key="2">
    <source>
        <dbReference type="ARBA" id="ARBA00012438"/>
    </source>
</evidence>
<gene>
    <name evidence="11" type="ORF">ACFYKT_15485</name>
</gene>
<dbReference type="InterPro" id="IPR004358">
    <property type="entry name" value="Sig_transdc_His_kin-like_C"/>
</dbReference>
<proteinExistence type="predicted"/>
<dbReference type="EMBL" id="JBIACJ010000008">
    <property type="protein sequence ID" value="MFE8697741.1"/>
    <property type="molecule type" value="Genomic_DNA"/>
</dbReference>
<keyword evidence="12" id="KW-1185">Reference proteome</keyword>
<feature type="domain" description="Histidine kinase" evidence="10">
    <location>
        <begin position="315"/>
        <end position="420"/>
    </location>
</feature>
<feature type="transmembrane region" description="Helical" evidence="9">
    <location>
        <begin position="12"/>
        <end position="30"/>
    </location>
</feature>
<dbReference type="InterPro" id="IPR005467">
    <property type="entry name" value="His_kinase_dom"/>
</dbReference>
<dbReference type="PROSITE" id="PS50109">
    <property type="entry name" value="HIS_KIN"/>
    <property type="match status" value="1"/>
</dbReference>
<keyword evidence="3" id="KW-0597">Phosphoprotein</keyword>
<organism evidence="11 12">
    <name type="scientific">Cytobacillus mangrovibacter</name>
    <dbReference type="NCBI Taxonomy" id="3299024"/>
    <lineage>
        <taxon>Bacteria</taxon>
        <taxon>Bacillati</taxon>
        <taxon>Bacillota</taxon>
        <taxon>Bacilli</taxon>
        <taxon>Bacillales</taxon>
        <taxon>Bacillaceae</taxon>
        <taxon>Cytobacillus</taxon>
    </lineage>
</organism>
<dbReference type="PANTHER" id="PTHR43547">
    <property type="entry name" value="TWO-COMPONENT HISTIDINE KINASE"/>
    <property type="match status" value="1"/>
</dbReference>
<keyword evidence="6" id="KW-0418">Kinase</keyword>
<evidence type="ECO:0000313" key="12">
    <source>
        <dbReference type="Proteomes" id="UP001601058"/>
    </source>
</evidence>
<keyword evidence="4" id="KW-0808">Transferase</keyword>
<evidence type="ECO:0000313" key="11">
    <source>
        <dbReference type="EMBL" id="MFE8697741.1"/>
    </source>
</evidence>
<dbReference type="InterPro" id="IPR036890">
    <property type="entry name" value="HATPase_C_sf"/>
</dbReference>
<dbReference type="PRINTS" id="PR00344">
    <property type="entry name" value="BCTRLSENSOR"/>
</dbReference>
<evidence type="ECO:0000256" key="1">
    <source>
        <dbReference type="ARBA" id="ARBA00000085"/>
    </source>
</evidence>
<evidence type="ECO:0000256" key="3">
    <source>
        <dbReference type="ARBA" id="ARBA00022553"/>
    </source>
</evidence>
<accession>A0ABW6K0W2</accession>
<keyword evidence="9" id="KW-0812">Transmembrane</keyword>
<evidence type="ECO:0000256" key="7">
    <source>
        <dbReference type="ARBA" id="ARBA00022840"/>
    </source>
</evidence>
<evidence type="ECO:0000256" key="8">
    <source>
        <dbReference type="ARBA" id="ARBA00023012"/>
    </source>
</evidence>
<dbReference type="EC" id="2.7.13.3" evidence="2"/>
<sequence length="426" mass="47885">MISAKINFNKSFNRTNGFIVILTALLTAIASEVKVVPFDGEAFRFGLGSITFFLLVLIWSPPSLIRTGIITGITVVCFRVFEDILFSEMLITISFMRHLPAFLFYFIYALGLHIIKIEKYKTAPLILGAWASLFEWIGNVAEHLMRNGLLHQTALDLRELALLSGVALFRSCFVVGIYSSITVSEQKKRMQEMLGVGSELYGEALYLQKSMNHIEQITAESYDLYRKLKKEELHSLSVQALLIAQEIHEVKKDSQRILAGLTKLSVRKSDDTLFLTDVFNLVVMANEKYSELLKKNIIFHLSISIDFETDQQIPLLALLNNLTANAVESITNQGDIHLDVVEKSSHICIVIKDSGKGIPIEDVSIIFEPGYTTKFNDQGVAATGIGLSHVREIVEKLEGQIQIETKEEGATFRILIPTENIRKRVE</sequence>
<dbReference type="GO" id="GO:0005524">
    <property type="term" value="F:ATP binding"/>
    <property type="evidence" value="ECO:0007669"/>
    <property type="project" value="UniProtKB-KW"/>
</dbReference>
<evidence type="ECO:0000256" key="6">
    <source>
        <dbReference type="ARBA" id="ARBA00022777"/>
    </source>
</evidence>